<protein>
    <submittedName>
        <fullName evidence="3">Nitrile hydratase accessory protein</fullName>
    </submittedName>
</protein>
<feature type="region of interest" description="Disordered" evidence="1">
    <location>
        <begin position="117"/>
        <end position="137"/>
    </location>
</feature>
<dbReference type="InterPro" id="IPR042262">
    <property type="entry name" value="CN_hydtase_beta_C"/>
</dbReference>
<name>A0ABV7KWG1_9PROT</name>
<dbReference type="RefSeq" id="WP_379898282.1">
    <property type="nucleotide sequence ID" value="NZ_JBHRTR010000011.1"/>
</dbReference>
<feature type="domain" description="Nitrile hydratase beta subunit-like N-terminal" evidence="2">
    <location>
        <begin position="25"/>
        <end position="112"/>
    </location>
</feature>
<dbReference type="Proteomes" id="UP001595528">
    <property type="component" value="Unassembled WGS sequence"/>
</dbReference>
<dbReference type="InterPro" id="IPR008990">
    <property type="entry name" value="Elect_transpt_acc-like_dom_sf"/>
</dbReference>
<accession>A0ABV7KWG1</accession>
<keyword evidence="4" id="KW-1185">Reference proteome</keyword>
<proteinExistence type="predicted"/>
<gene>
    <name evidence="3" type="ORF">ACFOGJ_03880</name>
</gene>
<dbReference type="Gene3D" id="1.10.472.20">
    <property type="entry name" value="Nitrile hydratase, beta subunit"/>
    <property type="match status" value="1"/>
</dbReference>
<dbReference type="NCBIfam" id="TIGR03889">
    <property type="entry name" value="nitrile_acc"/>
    <property type="match status" value="1"/>
</dbReference>
<dbReference type="InterPro" id="IPR023808">
    <property type="entry name" value="Nitrile_Hydratase_acc_put"/>
</dbReference>
<dbReference type="Pfam" id="PF21006">
    <property type="entry name" value="NHase_beta_N"/>
    <property type="match status" value="1"/>
</dbReference>
<sequence>MTEADSLALAIAAARAGGGASHDLDAGPVFAAPWQARAFATVVALHEAGALDWSDWAARLSAAISAAQAAGDPDLGDSYYDHWAVALEGLLADAGLVAPSEHAADTAALLHHRAEHRHGLPPVPGHDGHRHGEHRHD</sequence>
<evidence type="ECO:0000256" key="1">
    <source>
        <dbReference type="SAM" id="MobiDB-lite"/>
    </source>
</evidence>
<dbReference type="SUPFAM" id="SSF50090">
    <property type="entry name" value="Electron transport accessory proteins"/>
    <property type="match status" value="1"/>
</dbReference>
<dbReference type="EMBL" id="JBHRTR010000011">
    <property type="protein sequence ID" value="MFC3226352.1"/>
    <property type="molecule type" value="Genomic_DNA"/>
</dbReference>
<evidence type="ECO:0000313" key="4">
    <source>
        <dbReference type="Proteomes" id="UP001595528"/>
    </source>
</evidence>
<reference evidence="4" key="1">
    <citation type="journal article" date="2019" name="Int. J. Syst. Evol. Microbiol.">
        <title>The Global Catalogue of Microorganisms (GCM) 10K type strain sequencing project: providing services to taxonomists for standard genome sequencing and annotation.</title>
        <authorList>
            <consortium name="The Broad Institute Genomics Platform"/>
            <consortium name="The Broad Institute Genome Sequencing Center for Infectious Disease"/>
            <person name="Wu L."/>
            <person name="Ma J."/>
        </authorList>
    </citation>
    <scope>NUCLEOTIDE SEQUENCE [LARGE SCALE GENOMIC DNA]</scope>
    <source>
        <strain evidence="4">KCTC 42964</strain>
    </source>
</reference>
<evidence type="ECO:0000259" key="2">
    <source>
        <dbReference type="Pfam" id="PF21006"/>
    </source>
</evidence>
<feature type="compositionally biased region" description="Basic residues" evidence="1">
    <location>
        <begin position="128"/>
        <end position="137"/>
    </location>
</feature>
<organism evidence="3 4">
    <name type="scientific">Marinibaculum pumilum</name>
    <dbReference type="NCBI Taxonomy" id="1766165"/>
    <lineage>
        <taxon>Bacteria</taxon>
        <taxon>Pseudomonadati</taxon>
        <taxon>Pseudomonadota</taxon>
        <taxon>Alphaproteobacteria</taxon>
        <taxon>Rhodospirillales</taxon>
        <taxon>Rhodospirillaceae</taxon>
        <taxon>Marinibaculum</taxon>
    </lineage>
</organism>
<evidence type="ECO:0000313" key="3">
    <source>
        <dbReference type="EMBL" id="MFC3226352.1"/>
    </source>
</evidence>
<comment type="caution">
    <text evidence="3">The sequence shown here is derived from an EMBL/GenBank/DDBJ whole genome shotgun (WGS) entry which is preliminary data.</text>
</comment>
<dbReference type="InterPro" id="IPR049054">
    <property type="entry name" value="CN_hydtase_beta-like_N"/>
</dbReference>